<dbReference type="PANTHER" id="PTHR42985:SF40">
    <property type="entry name" value="LD47995P-RELATED"/>
    <property type="match status" value="1"/>
</dbReference>
<dbReference type="Proteomes" id="UP000014500">
    <property type="component" value="Unassembled WGS sequence"/>
</dbReference>
<feature type="transmembrane region" description="Helical" evidence="11">
    <location>
        <begin position="51"/>
        <end position="71"/>
    </location>
</feature>
<dbReference type="eggNOG" id="KOG2349">
    <property type="taxonomic scope" value="Eukaryota"/>
</dbReference>
<feature type="transmembrane region" description="Helical" evidence="11">
    <location>
        <begin position="1040"/>
        <end position="1059"/>
    </location>
</feature>
<keyword evidence="8" id="KW-0406">Ion transport</keyword>
<dbReference type="CDD" id="cd11492">
    <property type="entry name" value="SLC5sbd_NIS-SMVT"/>
    <property type="match status" value="2"/>
</dbReference>
<dbReference type="AlphaFoldDB" id="T1IT23"/>
<evidence type="ECO:0000313" key="12">
    <source>
        <dbReference type="EnsemblMetazoa" id="SMAR004267-PA"/>
    </source>
</evidence>
<feature type="transmembrane region" description="Helical" evidence="11">
    <location>
        <begin position="412"/>
        <end position="434"/>
    </location>
</feature>
<feature type="transmembrane region" description="Helical" evidence="11">
    <location>
        <begin position="441"/>
        <end position="462"/>
    </location>
</feature>
<feature type="transmembrane region" description="Helical" evidence="11">
    <location>
        <begin position="963"/>
        <end position="986"/>
    </location>
</feature>
<keyword evidence="5 11" id="KW-0812">Transmembrane</keyword>
<dbReference type="STRING" id="126957.T1IT23"/>
<keyword evidence="10" id="KW-0739">Sodium transport</keyword>
<proteinExistence type="inferred from homology"/>
<evidence type="ECO:0000256" key="3">
    <source>
        <dbReference type="ARBA" id="ARBA00022448"/>
    </source>
</evidence>
<dbReference type="NCBIfam" id="TIGR00813">
    <property type="entry name" value="sss"/>
    <property type="match status" value="2"/>
</dbReference>
<evidence type="ECO:0000256" key="8">
    <source>
        <dbReference type="ARBA" id="ARBA00023065"/>
    </source>
</evidence>
<feature type="transmembrane region" description="Helical" evidence="11">
    <location>
        <begin position="83"/>
        <end position="105"/>
    </location>
</feature>
<evidence type="ECO:0000256" key="6">
    <source>
        <dbReference type="ARBA" id="ARBA00022989"/>
    </source>
</evidence>
<dbReference type="Gene3D" id="1.20.1730.10">
    <property type="entry name" value="Sodium/glucose cotransporter"/>
    <property type="match status" value="2"/>
</dbReference>
<feature type="transmembrane region" description="Helical" evidence="11">
    <location>
        <begin position="506"/>
        <end position="528"/>
    </location>
</feature>
<dbReference type="EnsemblMetazoa" id="SMAR004267-RA">
    <property type="protein sequence ID" value="SMAR004267-PA"/>
    <property type="gene ID" value="SMAR004267"/>
</dbReference>
<feature type="transmembrane region" description="Helical" evidence="11">
    <location>
        <begin position="1066"/>
        <end position="1087"/>
    </location>
</feature>
<feature type="transmembrane region" description="Helical" evidence="11">
    <location>
        <begin position="235"/>
        <end position="256"/>
    </location>
</feature>
<feature type="transmembrane region" description="Helical" evidence="11">
    <location>
        <begin position="157"/>
        <end position="179"/>
    </location>
</feature>
<evidence type="ECO:0000256" key="5">
    <source>
        <dbReference type="ARBA" id="ARBA00022692"/>
    </source>
</evidence>
<keyword evidence="4" id="KW-1003">Cell membrane</keyword>
<evidence type="ECO:0008006" key="14">
    <source>
        <dbReference type="Google" id="ProtNLM"/>
    </source>
</evidence>
<feature type="transmembrane region" description="Helical" evidence="11">
    <location>
        <begin position="126"/>
        <end position="145"/>
    </location>
</feature>
<feature type="transmembrane region" description="Helical" evidence="11">
    <location>
        <begin position="610"/>
        <end position="629"/>
    </location>
</feature>
<feature type="transmembrane region" description="Helical" evidence="11">
    <location>
        <begin position="12"/>
        <end position="31"/>
    </location>
</feature>
<dbReference type="EMBL" id="AFFK01019063">
    <property type="status" value="NOT_ANNOTATED_CDS"/>
    <property type="molecule type" value="Genomic_DNA"/>
</dbReference>
<comment type="similarity">
    <text evidence="2">Belongs to the sodium:solute symporter (SSF) (TC 2.A.21) family.</text>
</comment>
<feature type="transmembrane region" description="Helical" evidence="11">
    <location>
        <begin position="903"/>
        <end position="928"/>
    </location>
</feature>
<feature type="transmembrane region" description="Helical" evidence="11">
    <location>
        <begin position="709"/>
        <end position="731"/>
    </location>
</feature>
<feature type="transmembrane region" description="Helical" evidence="11">
    <location>
        <begin position="1006"/>
        <end position="1028"/>
    </location>
</feature>
<dbReference type="HOGENOM" id="CLU_280374_0_0_1"/>
<evidence type="ECO:0000256" key="11">
    <source>
        <dbReference type="SAM" id="Phobius"/>
    </source>
</evidence>
<dbReference type="InterPro" id="IPR001734">
    <property type="entry name" value="Na/solute_symporter"/>
</dbReference>
<keyword evidence="9 11" id="KW-0472">Membrane</keyword>
<evidence type="ECO:0000256" key="4">
    <source>
        <dbReference type="ARBA" id="ARBA00022475"/>
    </source>
</evidence>
<feature type="transmembrane region" description="Helical" evidence="11">
    <location>
        <begin position="380"/>
        <end position="400"/>
    </location>
</feature>
<dbReference type="PANTHER" id="PTHR42985">
    <property type="entry name" value="SODIUM-COUPLED MONOCARBOXYLATE TRANSPORTER"/>
    <property type="match status" value="1"/>
</dbReference>
<feature type="transmembrane region" description="Helical" evidence="11">
    <location>
        <begin position="277"/>
        <end position="302"/>
    </location>
</feature>
<dbReference type="InterPro" id="IPR038377">
    <property type="entry name" value="Na/Glc_symporter_sf"/>
</dbReference>
<dbReference type="GO" id="GO:0015293">
    <property type="term" value="F:symporter activity"/>
    <property type="evidence" value="ECO:0007669"/>
    <property type="project" value="TreeGrafter"/>
</dbReference>
<dbReference type="GO" id="GO:0005886">
    <property type="term" value="C:plasma membrane"/>
    <property type="evidence" value="ECO:0007669"/>
    <property type="project" value="UniProtKB-SubCell"/>
</dbReference>
<feature type="transmembrane region" description="Helical" evidence="11">
    <location>
        <begin position="337"/>
        <end position="360"/>
    </location>
</feature>
<comment type="subcellular location">
    <subcellularLocation>
        <location evidence="1">Cell membrane</location>
        <topology evidence="1">Multi-pass membrane protein</topology>
    </subcellularLocation>
</comment>
<evidence type="ECO:0000256" key="7">
    <source>
        <dbReference type="ARBA" id="ARBA00023053"/>
    </source>
</evidence>
<reference evidence="13" key="1">
    <citation type="submission" date="2011-05" db="EMBL/GenBank/DDBJ databases">
        <authorList>
            <person name="Richards S.R."/>
            <person name="Qu J."/>
            <person name="Jiang H."/>
            <person name="Jhangiani S.N."/>
            <person name="Agravi P."/>
            <person name="Goodspeed R."/>
            <person name="Gross S."/>
            <person name="Mandapat C."/>
            <person name="Jackson L."/>
            <person name="Mathew T."/>
            <person name="Pu L."/>
            <person name="Thornton R."/>
            <person name="Saada N."/>
            <person name="Wilczek-Boney K.B."/>
            <person name="Lee S."/>
            <person name="Kovar C."/>
            <person name="Wu Y."/>
            <person name="Scherer S.E."/>
            <person name="Worley K.C."/>
            <person name="Muzny D.M."/>
            <person name="Gibbs R."/>
        </authorList>
    </citation>
    <scope>NUCLEOTIDE SEQUENCE</scope>
    <source>
        <strain evidence="13">Brora</strain>
    </source>
</reference>
<feature type="transmembrane region" description="Helical" evidence="11">
    <location>
        <begin position="817"/>
        <end position="841"/>
    </location>
</feature>
<dbReference type="InterPro" id="IPR051163">
    <property type="entry name" value="Sodium:Solute_Symporter_SSF"/>
</dbReference>
<evidence type="ECO:0000256" key="2">
    <source>
        <dbReference type="ARBA" id="ARBA00006434"/>
    </source>
</evidence>
<reference evidence="12" key="2">
    <citation type="submission" date="2015-02" db="UniProtKB">
        <authorList>
            <consortium name="EnsemblMetazoa"/>
        </authorList>
    </citation>
    <scope>IDENTIFICATION</scope>
</reference>
<evidence type="ECO:0000313" key="13">
    <source>
        <dbReference type="Proteomes" id="UP000014500"/>
    </source>
</evidence>
<feature type="transmembrane region" description="Helical" evidence="11">
    <location>
        <begin position="635"/>
        <end position="656"/>
    </location>
</feature>
<feature type="transmembrane region" description="Helical" evidence="11">
    <location>
        <begin position="191"/>
        <end position="215"/>
    </location>
</feature>
<dbReference type="PROSITE" id="PS50283">
    <property type="entry name" value="NA_SOLUT_SYMP_3"/>
    <property type="match status" value="2"/>
</dbReference>
<keyword evidence="13" id="KW-1185">Reference proteome</keyword>
<keyword evidence="3" id="KW-0813">Transport</keyword>
<organism evidence="12 13">
    <name type="scientific">Strigamia maritima</name>
    <name type="common">European centipede</name>
    <name type="synonym">Geophilus maritimus</name>
    <dbReference type="NCBI Taxonomy" id="126957"/>
    <lineage>
        <taxon>Eukaryota</taxon>
        <taxon>Metazoa</taxon>
        <taxon>Ecdysozoa</taxon>
        <taxon>Arthropoda</taxon>
        <taxon>Myriapoda</taxon>
        <taxon>Chilopoda</taxon>
        <taxon>Pleurostigmophora</taxon>
        <taxon>Geophilomorpha</taxon>
        <taxon>Linotaeniidae</taxon>
        <taxon>Strigamia</taxon>
    </lineage>
</organism>
<keyword evidence="6 11" id="KW-1133">Transmembrane helix</keyword>
<evidence type="ECO:0000256" key="1">
    <source>
        <dbReference type="ARBA" id="ARBA00004651"/>
    </source>
</evidence>
<feature type="transmembrane region" description="Helical" evidence="11">
    <location>
        <begin position="752"/>
        <end position="771"/>
    </location>
</feature>
<dbReference type="OMA" id="GCIDIGG"/>
<dbReference type="Pfam" id="PF00474">
    <property type="entry name" value="SSF"/>
    <property type="match status" value="2"/>
</dbReference>
<feature type="transmembrane region" description="Helical" evidence="11">
    <location>
        <begin position="677"/>
        <end position="697"/>
    </location>
</feature>
<dbReference type="GO" id="GO:0006814">
    <property type="term" value="P:sodium ion transport"/>
    <property type="evidence" value="ECO:0007669"/>
    <property type="project" value="UniProtKB-KW"/>
</dbReference>
<accession>T1IT23</accession>
<dbReference type="PhylomeDB" id="T1IT23"/>
<evidence type="ECO:0000256" key="10">
    <source>
        <dbReference type="ARBA" id="ARBA00023201"/>
    </source>
</evidence>
<protein>
    <recommendedName>
        <fullName evidence="14">Sodium/solute symporter</fullName>
    </recommendedName>
</protein>
<keyword evidence="7" id="KW-0915">Sodium</keyword>
<feature type="transmembrane region" description="Helical" evidence="11">
    <location>
        <begin position="783"/>
        <end position="805"/>
    </location>
</feature>
<evidence type="ECO:0000256" key="9">
    <source>
        <dbReference type="ARBA" id="ARBA00023136"/>
    </source>
</evidence>
<sequence length="1121" mass="123396">MVSVAHFEIVDYVVLSGMLCASLAIGIYFACFGGKQTTTKEYFKGDSKMGWIPVVFSMMATYIQSNGMLGIPAEVYNHGANFWFTWTGIIIGMPMAIYGFMPVFYDLEITSIFQYVEMRFNKCMRIFSSLIGIFNMIIQASFFTYGPAIALNQATGLSVWGSVLTTTVIAAAYTSIGGIKAVMWVDAMQVIIALLAMLATIIKGCIDIGGISVVIDKCIEGGRLQPLSFSLDPRVRFTFWSLLIPNTLGWMQGYSTSQIQVQRYVSCATKKQVERRIWLNLPGLVLLGTFYCFVGLILYTAYWDCDPYNSQQIEQPDQIFPLFVMQTMSSIPGMPGLFVAGVYSAALSTTSSILNSLSAITLEDYIKPHWKSLSDSKATILSKLIAIAYSLVCILMVVVIMHSGGIVQAIDYMGGATVGANFALFTMCSCLGLTQSCLLGALLGMLCGISMGWWVSIGYQVYRPPSSPLPTSTANCSNVLGEAWLPRPTSAPVSSDDIFDLYKISFFWMMPVSWFTAILTGSITSICIGSNEEFGLKLLSPLTRRVVKTFFKNKYNQMLMLENERPSDSITKGIKSNPYKVELKNIRPITDDYKNPAAATNIVIKTSLRIFSCQFSITFQLFLLFTMNAVARFGIADYVVLVLMLFASLAIGIYFACVGGKQTATKEYFKGDGKMGWLPVVFSMMATYIESNGMLGIPAEVYNHGANFWFTWTGILIGIPMAIYGFMPVFYELDITSIYQYVDLRFNKYMRILCSFIGIFNMIIQASFFTYGPAIALNQATGLSVWGSVLATTIIAAAYTSIGGIKAVMWVDAMQVIIALLAMLATIIKGCIDIGGISVIIDKCIEGGRLQPPSFSLDPRIRFTFWSLFIPNTLGWMQGYSTSQIQVQRYVSCASRKKVENRIWLNLPGLVLLGTFYCFVGLILYTAYWDCDPYNSQQIEQPDQIFPLFVMQTMTSMPGMPGLFVAGVFGAALSSTSSILNALSAVTLEDYIKPQWKSLSDKKATILAKFIGFKFLIHVACILVVLAIMHSGGIVQAIDYMGGATVGANFALFTMGMFMPWVNTKGALLGMLCGISMGWWVSIGYQIHRPSSSPLPTSTANCSNLLGEAWLPKPTSAPVSS</sequence>
<name>T1IT23_STRMM</name>
<feature type="transmembrane region" description="Helical" evidence="11">
    <location>
        <begin position="861"/>
        <end position="882"/>
    </location>
</feature>